<dbReference type="PANTHER" id="PTHR20854:SF4">
    <property type="entry name" value="INOSITOL-1-MONOPHOSPHATASE-RELATED"/>
    <property type="match status" value="1"/>
</dbReference>
<dbReference type="EC" id="3.1.3.25" evidence="2"/>
<sequence>MPEADGPERPGDPNPAPAARDHDPSAPHDGGSSAPHTGGTSVPDAGGSSERRRIGSSVPQGRGWVAGVPAQAHPALAAAAVAALEEYTAATAEHDRATLAEVVAEGADGTPTMRIDLLVENAILAALSRHPVNVLTEETGWVDNGSALTLVMDPVDGSNNAAAGVPLSAFSAAVAVDGTFTEGLTVWLDTGRSWWARAGTPSPLRTTGRTSLPGAAVSLLRPHPADPGAASAWWEVARRAGRVRILSTSCLEGALVAQGATDAFADAATDTHRLVDIAASVVLAEAGGGAVRDVFGRPIVLDIDLTRRWSGVVAASAELADELATVLHDAFEAGRTTHPGSGASA</sequence>
<dbReference type="Gene3D" id="3.40.190.80">
    <property type="match status" value="1"/>
</dbReference>
<dbReference type="PANTHER" id="PTHR20854">
    <property type="entry name" value="INOSITOL MONOPHOSPHATASE"/>
    <property type="match status" value="1"/>
</dbReference>
<dbReference type="InterPro" id="IPR000760">
    <property type="entry name" value="Inositol_monophosphatase-like"/>
</dbReference>
<dbReference type="InterPro" id="IPR020550">
    <property type="entry name" value="Inositol_monophosphatase_CS"/>
</dbReference>
<dbReference type="PROSITE" id="PS00630">
    <property type="entry name" value="IMP_2"/>
    <property type="match status" value="1"/>
</dbReference>
<proteinExistence type="predicted"/>
<reference evidence="7" key="1">
    <citation type="journal article" date="2019" name="Int. J. Syst. Evol. Microbiol.">
        <title>The Global Catalogue of Microorganisms (GCM) 10K type strain sequencing project: providing services to taxonomists for standard genome sequencing and annotation.</title>
        <authorList>
            <consortium name="The Broad Institute Genomics Platform"/>
            <consortium name="The Broad Institute Genome Sequencing Center for Infectious Disease"/>
            <person name="Wu L."/>
            <person name="Ma J."/>
        </authorList>
    </citation>
    <scope>NUCLEOTIDE SEQUENCE [LARGE SCALE GENOMIC DNA]</scope>
    <source>
        <strain evidence="7">JCM 13929</strain>
    </source>
</reference>
<keyword evidence="4" id="KW-0460">Magnesium</keyword>
<evidence type="ECO:0000256" key="5">
    <source>
        <dbReference type="SAM" id="MobiDB-lite"/>
    </source>
</evidence>
<feature type="compositionally biased region" description="Basic and acidic residues" evidence="5">
    <location>
        <begin position="1"/>
        <end position="11"/>
    </location>
</feature>
<name>A0ABP4S9J9_9ACTN</name>
<dbReference type="Pfam" id="PF00459">
    <property type="entry name" value="Inositol_P"/>
    <property type="match status" value="1"/>
</dbReference>
<evidence type="ECO:0000313" key="6">
    <source>
        <dbReference type="EMBL" id="GAA1668112.1"/>
    </source>
</evidence>
<dbReference type="PRINTS" id="PR00377">
    <property type="entry name" value="IMPHPHTASES"/>
</dbReference>
<feature type="region of interest" description="Disordered" evidence="5">
    <location>
        <begin position="1"/>
        <end position="60"/>
    </location>
</feature>
<accession>A0ABP4S9J9</accession>
<comment type="catalytic activity">
    <reaction evidence="1">
        <text>a myo-inositol phosphate + H2O = myo-inositol + phosphate</text>
        <dbReference type="Rhea" id="RHEA:24056"/>
        <dbReference type="ChEBI" id="CHEBI:15377"/>
        <dbReference type="ChEBI" id="CHEBI:17268"/>
        <dbReference type="ChEBI" id="CHEBI:43474"/>
        <dbReference type="ChEBI" id="CHEBI:84139"/>
        <dbReference type="EC" id="3.1.3.25"/>
    </reaction>
</comment>
<dbReference type="Proteomes" id="UP001500064">
    <property type="component" value="Unassembled WGS sequence"/>
</dbReference>
<keyword evidence="3" id="KW-0479">Metal-binding</keyword>
<gene>
    <name evidence="6" type="ORF">GCM10009733_077050</name>
</gene>
<dbReference type="EMBL" id="BAAAMU010000080">
    <property type="protein sequence ID" value="GAA1668112.1"/>
    <property type="molecule type" value="Genomic_DNA"/>
</dbReference>
<organism evidence="6 7">
    <name type="scientific">Nonomuraea maheshkhaliensis</name>
    <dbReference type="NCBI Taxonomy" id="419590"/>
    <lineage>
        <taxon>Bacteria</taxon>
        <taxon>Bacillati</taxon>
        <taxon>Actinomycetota</taxon>
        <taxon>Actinomycetes</taxon>
        <taxon>Streptosporangiales</taxon>
        <taxon>Streptosporangiaceae</taxon>
        <taxon>Nonomuraea</taxon>
    </lineage>
</organism>
<comment type="caution">
    <text evidence="6">The sequence shown here is derived from an EMBL/GenBank/DDBJ whole genome shotgun (WGS) entry which is preliminary data.</text>
</comment>
<dbReference type="Gene3D" id="3.30.540.10">
    <property type="entry name" value="Fructose-1,6-Bisphosphatase, subunit A, domain 1"/>
    <property type="match status" value="1"/>
</dbReference>
<dbReference type="RefSeq" id="WP_346111670.1">
    <property type="nucleotide sequence ID" value="NZ_BAAAMU010000080.1"/>
</dbReference>
<keyword evidence="7" id="KW-1185">Reference proteome</keyword>
<evidence type="ECO:0000256" key="3">
    <source>
        <dbReference type="ARBA" id="ARBA00022723"/>
    </source>
</evidence>
<evidence type="ECO:0000256" key="1">
    <source>
        <dbReference type="ARBA" id="ARBA00001033"/>
    </source>
</evidence>
<evidence type="ECO:0000256" key="4">
    <source>
        <dbReference type="ARBA" id="ARBA00022842"/>
    </source>
</evidence>
<dbReference type="SUPFAM" id="SSF56655">
    <property type="entry name" value="Carbohydrate phosphatase"/>
    <property type="match status" value="1"/>
</dbReference>
<evidence type="ECO:0000313" key="7">
    <source>
        <dbReference type="Proteomes" id="UP001500064"/>
    </source>
</evidence>
<protein>
    <recommendedName>
        <fullName evidence="2">inositol-phosphate phosphatase</fullName>
        <ecNumber evidence="2">3.1.3.25</ecNumber>
    </recommendedName>
</protein>
<evidence type="ECO:0000256" key="2">
    <source>
        <dbReference type="ARBA" id="ARBA00013106"/>
    </source>
</evidence>